<dbReference type="EMBL" id="QUMO01000004">
    <property type="protein sequence ID" value="REF84539.1"/>
    <property type="molecule type" value="Genomic_DNA"/>
</dbReference>
<dbReference type="AlphaFoldDB" id="A0A3D9Z034"/>
<evidence type="ECO:0000313" key="2">
    <source>
        <dbReference type="EMBL" id="REF84539.1"/>
    </source>
</evidence>
<evidence type="ECO:0000313" key="3">
    <source>
        <dbReference type="Proteomes" id="UP000256900"/>
    </source>
</evidence>
<evidence type="ECO:0000256" key="1">
    <source>
        <dbReference type="SAM" id="MobiDB-lite"/>
    </source>
</evidence>
<name>A0A3D9Z034_9HYPH</name>
<accession>A0A3D9Z034</accession>
<feature type="region of interest" description="Disordered" evidence="1">
    <location>
        <begin position="66"/>
        <end position="85"/>
    </location>
</feature>
<keyword evidence="3" id="KW-1185">Reference proteome</keyword>
<comment type="caution">
    <text evidence="2">The sequence shown here is derived from an EMBL/GenBank/DDBJ whole genome shotgun (WGS) entry which is preliminary data.</text>
</comment>
<feature type="compositionally biased region" description="Low complexity" evidence="1">
    <location>
        <begin position="67"/>
        <end position="85"/>
    </location>
</feature>
<protein>
    <submittedName>
        <fullName evidence="2">Uncharacterized protein</fullName>
    </submittedName>
</protein>
<sequence>MALYAVGFGTSQFSRATQPPAPQNVAAQQSRDLSDALVALQAPRILATSVRASAGTQMATLCLVQPSDTSSDTTSQSGTASTGGAFGSALAAYATVLAD</sequence>
<reference evidence="2 3" key="1">
    <citation type="submission" date="2018-08" db="EMBL/GenBank/DDBJ databases">
        <title>Genomic Encyclopedia of Type Strains, Phase IV (KMG-IV): sequencing the most valuable type-strain genomes for metagenomic binning, comparative biology and taxonomic classification.</title>
        <authorList>
            <person name="Goeker M."/>
        </authorList>
    </citation>
    <scope>NUCLEOTIDE SEQUENCE [LARGE SCALE GENOMIC DNA]</scope>
    <source>
        <strain evidence="2 3">BW863</strain>
    </source>
</reference>
<dbReference type="Proteomes" id="UP000256900">
    <property type="component" value="Unassembled WGS sequence"/>
</dbReference>
<proteinExistence type="predicted"/>
<gene>
    <name evidence="2" type="ORF">DES32_2648</name>
</gene>
<dbReference type="RefSeq" id="WP_129396390.1">
    <property type="nucleotide sequence ID" value="NZ_CP025086.1"/>
</dbReference>
<organism evidence="2 3">
    <name type="scientific">Methylovirgula ligni</name>
    <dbReference type="NCBI Taxonomy" id="569860"/>
    <lineage>
        <taxon>Bacteria</taxon>
        <taxon>Pseudomonadati</taxon>
        <taxon>Pseudomonadota</taxon>
        <taxon>Alphaproteobacteria</taxon>
        <taxon>Hyphomicrobiales</taxon>
        <taxon>Beijerinckiaceae</taxon>
        <taxon>Methylovirgula</taxon>
    </lineage>
</organism>